<name>A0A3B0CH72_9BACL</name>
<evidence type="ECO:0000256" key="3">
    <source>
        <dbReference type="ARBA" id="ARBA00022723"/>
    </source>
</evidence>
<evidence type="ECO:0000256" key="2">
    <source>
        <dbReference type="ARBA" id="ARBA00022112"/>
    </source>
</evidence>
<protein>
    <recommendedName>
        <fullName evidence="2">GTP cyclohydrolase 1 type 2 homolog</fullName>
    </recommendedName>
</protein>
<organism evidence="5 6">
    <name type="scientific">Paenibacillus ginsengarvi</name>
    <dbReference type="NCBI Taxonomy" id="400777"/>
    <lineage>
        <taxon>Bacteria</taxon>
        <taxon>Bacillati</taxon>
        <taxon>Bacillota</taxon>
        <taxon>Bacilli</taxon>
        <taxon>Bacillales</taxon>
        <taxon>Paenibacillaceae</taxon>
        <taxon>Paenibacillus</taxon>
    </lineage>
</organism>
<dbReference type="OrthoDB" id="1116574at2"/>
<accession>A0A3B0CH72</accession>
<comment type="similarity">
    <text evidence="1">Belongs to the GTP cyclohydrolase I type 2/NIF3 family.</text>
</comment>
<dbReference type="PANTHER" id="PTHR13799">
    <property type="entry name" value="NGG1 INTERACTING FACTOR 3"/>
    <property type="match status" value="1"/>
</dbReference>
<dbReference type="SUPFAM" id="SSF102705">
    <property type="entry name" value="NIF3 (NGG1p interacting factor 3)-like"/>
    <property type="match status" value="1"/>
</dbReference>
<dbReference type="InterPro" id="IPR002678">
    <property type="entry name" value="DUF34/NIF3"/>
</dbReference>
<evidence type="ECO:0000313" key="5">
    <source>
        <dbReference type="EMBL" id="RKN85115.1"/>
    </source>
</evidence>
<keyword evidence="3 4" id="KW-0479">Metal-binding</keyword>
<evidence type="ECO:0000313" key="6">
    <source>
        <dbReference type="Proteomes" id="UP000282311"/>
    </source>
</evidence>
<evidence type="ECO:0000256" key="1">
    <source>
        <dbReference type="ARBA" id="ARBA00006964"/>
    </source>
</evidence>
<dbReference type="EMBL" id="RBAH01000005">
    <property type="protein sequence ID" value="RKN85115.1"/>
    <property type="molecule type" value="Genomic_DNA"/>
</dbReference>
<dbReference type="InterPro" id="IPR036069">
    <property type="entry name" value="DUF34/NIF3_sf"/>
</dbReference>
<dbReference type="GO" id="GO:0046872">
    <property type="term" value="F:metal ion binding"/>
    <property type="evidence" value="ECO:0007669"/>
    <property type="project" value="UniProtKB-KW"/>
</dbReference>
<comment type="caution">
    <text evidence="5">The sequence shown here is derived from an EMBL/GenBank/DDBJ whole genome shotgun (WGS) entry which is preliminary data.</text>
</comment>
<gene>
    <name evidence="5" type="ORF">D7M11_08470</name>
</gene>
<keyword evidence="6" id="KW-1185">Reference proteome</keyword>
<feature type="binding site" evidence="4">
    <location>
        <position position="232"/>
    </location>
    <ligand>
        <name>a divalent metal cation</name>
        <dbReference type="ChEBI" id="CHEBI:60240"/>
        <label>1</label>
    </ligand>
</feature>
<feature type="binding site" evidence="4">
    <location>
        <position position="228"/>
    </location>
    <ligand>
        <name>a divalent metal cation</name>
        <dbReference type="ChEBI" id="CHEBI:60240"/>
        <label>1</label>
    </ligand>
</feature>
<feature type="binding site" evidence="4">
    <location>
        <position position="63"/>
    </location>
    <ligand>
        <name>a divalent metal cation</name>
        <dbReference type="ChEBI" id="CHEBI:60240"/>
        <label>1</label>
    </ligand>
</feature>
<evidence type="ECO:0000256" key="4">
    <source>
        <dbReference type="PIRSR" id="PIRSR602678-1"/>
    </source>
</evidence>
<dbReference type="PANTHER" id="PTHR13799:SF14">
    <property type="entry name" value="GTP CYCLOHYDROLASE 1 TYPE 2 HOMOLOG"/>
    <property type="match status" value="1"/>
</dbReference>
<reference evidence="5 6" key="1">
    <citation type="journal article" date="2007" name="Int. J. Syst. Evol. Microbiol.">
        <title>Paenibacillus ginsengarvi sp. nov., isolated from soil from ginseng cultivation.</title>
        <authorList>
            <person name="Yoon M.H."/>
            <person name="Ten L.N."/>
            <person name="Im W.T."/>
        </authorList>
    </citation>
    <scope>NUCLEOTIDE SEQUENCE [LARGE SCALE GENOMIC DNA]</scope>
    <source>
        <strain evidence="5 6">KCTC 13059</strain>
    </source>
</reference>
<proteinExistence type="inferred from homology"/>
<dbReference type="Pfam" id="PF01784">
    <property type="entry name" value="DUF34_NIF3"/>
    <property type="match status" value="1"/>
</dbReference>
<dbReference type="Gene3D" id="3.40.1390.30">
    <property type="entry name" value="NIF3 (NGG1p interacting factor 3)-like"/>
    <property type="match status" value="2"/>
</dbReference>
<sequence length="264" mass="29670">MIITVQMVLNCLIEPVGHLEPTVDTLKSGRLNGEVRKVAVVFMATYAVIKQAVESGVDLILTHEPTYYNHKDEVDWLAGDPVYERKRRLIEESGISIFRLHDYVHTYKPDGILVGMLKKLEWESYAKPGEMNLLSFPPDEQHTVRTIVTHLKNKLGIDNMLVAGDLEMPVRRFGLMPGASGGRSHINYFERTDIDLLIVGETNEWETNEYVRDAADMGLSKALIVTGHQISEEAGMLTVVEMVREAFPDLQVDLIASPLAVKNI</sequence>
<dbReference type="GO" id="GO:0005737">
    <property type="term" value="C:cytoplasm"/>
    <property type="evidence" value="ECO:0007669"/>
    <property type="project" value="TreeGrafter"/>
</dbReference>
<dbReference type="RefSeq" id="WP_120746756.1">
    <property type="nucleotide sequence ID" value="NZ_RBAH01000005.1"/>
</dbReference>
<dbReference type="Proteomes" id="UP000282311">
    <property type="component" value="Unassembled WGS sequence"/>
</dbReference>
<dbReference type="AlphaFoldDB" id="A0A3B0CH72"/>